<evidence type="ECO:0000313" key="2">
    <source>
        <dbReference type="EMBL" id="MCF1749801.1"/>
    </source>
</evidence>
<protein>
    <recommendedName>
        <fullName evidence="4">TonB-dependent outer membrane receptor, SusC/RagA subfamily, signature region</fullName>
    </recommendedName>
</protein>
<evidence type="ECO:0000256" key="1">
    <source>
        <dbReference type="SAM" id="SignalP"/>
    </source>
</evidence>
<proteinExistence type="predicted"/>
<gene>
    <name evidence="2" type="ORF">L0U89_01855</name>
</gene>
<keyword evidence="3" id="KW-1185">Reference proteome</keyword>
<name>A0ABS9BP10_9BACT</name>
<keyword evidence="1" id="KW-0732">Signal</keyword>
<accession>A0ABS9BP10</accession>
<comment type="caution">
    <text evidence="2">The sequence shown here is derived from an EMBL/GenBank/DDBJ whole genome shotgun (WGS) entry which is preliminary data.</text>
</comment>
<feature type="signal peptide" evidence="1">
    <location>
        <begin position="1"/>
        <end position="18"/>
    </location>
</feature>
<dbReference type="Proteomes" id="UP001201449">
    <property type="component" value="Unassembled WGS sequence"/>
</dbReference>
<evidence type="ECO:0008006" key="4">
    <source>
        <dbReference type="Google" id="ProtNLM"/>
    </source>
</evidence>
<feature type="chain" id="PRO_5047528445" description="TonB-dependent outer membrane receptor, SusC/RagA subfamily, signature region" evidence="1">
    <location>
        <begin position="19"/>
        <end position="219"/>
    </location>
</feature>
<reference evidence="2 3" key="1">
    <citation type="submission" date="2022-01" db="EMBL/GenBank/DDBJ databases">
        <title>Mariniradius saccharolyticus sp. nov., isolated from sediment of a river.</title>
        <authorList>
            <person name="Liu H."/>
        </authorList>
    </citation>
    <scope>NUCLEOTIDE SEQUENCE [LARGE SCALE GENOMIC DNA]</scope>
    <source>
        <strain evidence="2 3">RY-2</strain>
    </source>
</reference>
<evidence type="ECO:0000313" key="3">
    <source>
        <dbReference type="Proteomes" id="UP001201449"/>
    </source>
</evidence>
<dbReference type="RefSeq" id="WP_234859954.1">
    <property type="nucleotide sequence ID" value="NZ_JAKEVZ010000001.1"/>
</dbReference>
<dbReference type="Gene3D" id="1.20.120.1490">
    <property type="match status" value="1"/>
</dbReference>
<sequence>MKTILTICMIFSFGVSQAQDVFQESLYSAETVMKNRDKIALTDQQAEKIKKIHSQNAGEFSTIKWDLDAATAKLKTLLDEPKVNQEAVQKQMDLVLQLENQLKKKQLTTLVAIKNELTLTQQKELNQLKSVKNSQNSVFGSVAPIAIAGDKGRVTIASENAEQPLFFLEENGKMKKISNLESYNPDDIESITVIKDQTAVARFGNEGKNGVIIIKLKKK</sequence>
<dbReference type="SUPFAM" id="SSF56935">
    <property type="entry name" value="Porins"/>
    <property type="match status" value="1"/>
</dbReference>
<dbReference type="EMBL" id="JAKEVZ010000001">
    <property type="protein sequence ID" value="MCF1749801.1"/>
    <property type="molecule type" value="Genomic_DNA"/>
</dbReference>
<organism evidence="2 3">
    <name type="scientific">Mariniradius sediminis</name>
    <dbReference type="NCBI Taxonomy" id="2909237"/>
    <lineage>
        <taxon>Bacteria</taxon>
        <taxon>Pseudomonadati</taxon>
        <taxon>Bacteroidota</taxon>
        <taxon>Cytophagia</taxon>
        <taxon>Cytophagales</taxon>
        <taxon>Cyclobacteriaceae</taxon>
        <taxon>Mariniradius</taxon>
    </lineage>
</organism>